<evidence type="ECO:0000256" key="5">
    <source>
        <dbReference type="ARBA" id="ARBA00047942"/>
    </source>
</evidence>
<keyword evidence="2 6" id="KW-0489">Methyltransferase</keyword>
<dbReference type="GO" id="GO:0009007">
    <property type="term" value="F:site-specific DNA-methyltransferase (adenine-specific) activity"/>
    <property type="evidence" value="ECO:0007669"/>
    <property type="project" value="UniProtKB-EC"/>
</dbReference>
<dbReference type="OrthoDB" id="9805629at2"/>
<evidence type="ECO:0000313" key="7">
    <source>
        <dbReference type="Proteomes" id="UP000194012"/>
    </source>
</evidence>
<evidence type="ECO:0000313" key="6">
    <source>
        <dbReference type="EMBL" id="SLN62044.1"/>
    </source>
</evidence>
<proteinExistence type="predicted"/>
<dbReference type="EC" id="2.1.1.72" evidence="1"/>
<dbReference type="AlphaFoldDB" id="A0A1X6ZUX2"/>
<dbReference type="InterPro" id="IPR012327">
    <property type="entry name" value="MeTrfase_D12"/>
</dbReference>
<evidence type="ECO:0000256" key="2">
    <source>
        <dbReference type="ARBA" id="ARBA00022603"/>
    </source>
</evidence>
<dbReference type="Pfam" id="PF02086">
    <property type="entry name" value="MethyltransfD12"/>
    <property type="match status" value="1"/>
</dbReference>
<dbReference type="EMBL" id="FWFJ01000031">
    <property type="protein sequence ID" value="SLN62044.1"/>
    <property type="molecule type" value="Genomic_DNA"/>
</dbReference>
<accession>A0A1X6ZUX2</accession>
<dbReference type="GO" id="GO:0003676">
    <property type="term" value="F:nucleic acid binding"/>
    <property type="evidence" value="ECO:0007669"/>
    <property type="project" value="InterPro"/>
</dbReference>
<dbReference type="PROSITE" id="PS00092">
    <property type="entry name" value="N6_MTASE"/>
    <property type="match status" value="1"/>
</dbReference>
<dbReference type="GO" id="GO:0032259">
    <property type="term" value="P:methylation"/>
    <property type="evidence" value="ECO:0007669"/>
    <property type="project" value="UniProtKB-KW"/>
</dbReference>
<dbReference type="InterPro" id="IPR002052">
    <property type="entry name" value="DNA_methylase_N6_adenine_CS"/>
</dbReference>
<dbReference type="InterPro" id="IPR029063">
    <property type="entry name" value="SAM-dependent_MTases_sf"/>
</dbReference>
<keyword evidence="4" id="KW-0949">S-adenosyl-L-methionine</keyword>
<dbReference type="RefSeq" id="WP_085827833.1">
    <property type="nucleotide sequence ID" value="NZ_FWFJ01000031.1"/>
</dbReference>
<keyword evidence="3 6" id="KW-0808">Transferase</keyword>
<sequence>MSYRYLGNKTKLTSWICATVAEKSTAVARIADPMCGTGAVAEAFARSGYTVVASDVLKFPTLHAKARLQFDRLYDFTIVGHPGYRSAINELNGLSPIEGFFWREYSADGVPENGVDPRRYFTGDNAGKIDAMRQKIADWRAKGLSEGAADLLLHDLILATNRVANITGTYGYFRSTWNRECLQPIQLVQSSMIPCKADHAIFNGRAEDLIDEINTCDACYLDPPYTKRQYGGNYHILETIAQEDMPVPAGQGGLRDWKKKASDFCYRRKAPAAFQSLLKLIDVPLVFISYSNDGQVSPEELQSILDQFGAVSRKTVPFARFDSNGRGGAKQQLEEHLYILDRR</sequence>
<dbReference type="SUPFAM" id="SSF53335">
    <property type="entry name" value="S-adenosyl-L-methionine-dependent methyltransferases"/>
    <property type="match status" value="1"/>
</dbReference>
<dbReference type="Gene3D" id="3.40.50.150">
    <property type="entry name" value="Vaccinia Virus protein VP39"/>
    <property type="match status" value="1"/>
</dbReference>
<protein>
    <recommendedName>
        <fullName evidence="1">site-specific DNA-methyltransferase (adenine-specific)</fullName>
        <ecNumber evidence="1">2.1.1.72</ecNumber>
    </recommendedName>
</protein>
<dbReference type="GO" id="GO:0009307">
    <property type="term" value="P:DNA restriction-modification system"/>
    <property type="evidence" value="ECO:0007669"/>
    <property type="project" value="InterPro"/>
</dbReference>
<comment type="catalytic activity">
    <reaction evidence="5">
        <text>a 2'-deoxyadenosine in DNA + S-adenosyl-L-methionine = an N(6)-methyl-2'-deoxyadenosine in DNA + S-adenosyl-L-homocysteine + H(+)</text>
        <dbReference type="Rhea" id="RHEA:15197"/>
        <dbReference type="Rhea" id="RHEA-COMP:12418"/>
        <dbReference type="Rhea" id="RHEA-COMP:12419"/>
        <dbReference type="ChEBI" id="CHEBI:15378"/>
        <dbReference type="ChEBI" id="CHEBI:57856"/>
        <dbReference type="ChEBI" id="CHEBI:59789"/>
        <dbReference type="ChEBI" id="CHEBI:90615"/>
        <dbReference type="ChEBI" id="CHEBI:90616"/>
        <dbReference type="EC" id="2.1.1.72"/>
    </reaction>
</comment>
<evidence type="ECO:0000256" key="4">
    <source>
        <dbReference type="ARBA" id="ARBA00022691"/>
    </source>
</evidence>
<evidence type="ECO:0000256" key="1">
    <source>
        <dbReference type="ARBA" id="ARBA00011900"/>
    </source>
</evidence>
<organism evidence="6 7">
    <name type="scientific">Roseovarius gaetbuli</name>
    <dbReference type="NCBI Taxonomy" id="1356575"/>
    <lineage>
        <taxon>Bacteria</taxon>
        <taxon>Pseudomonadati</taxon>
        <taxon>Pseudomonadota</taxon>
        <taxon>Alphaproteobacteria</taxon>
        <taxon>Rhodobacterales</taxon>
        <taxon>Roseobacteraceae</taxon>
        <taxon>Roseovarius</taxon>
    </lineage>
</organism>
<gene>
    <name evidence="6" type="primary">fokIM</name>
    <name evidence="6" type="ORF">ROG8370_02865</name>
</gene>
<evidence type="ECO:0000256" key="3">
    <source>
        <dbReference type="ARBA" id="ARBA00022679"/>
    </source>
</evidence>
<name>A0A1X6ZUX2_9RHOB</name>
<keyword evidence="7" id="KW-1185">Reference proteome</keyword>
<reference evidence="7" key="1">
    <citation type="submission" date="2017-03" db="EMBL/GenBank/DDBJ databases">
        <authorList>
            <person name="Rodrigo-Torres L."/>
            <person name="Arahal R.D."/>
            <person name="Lucena T."/>
        </authorList>
    </citation>
    <scope>NUCLEOTIDE SEQUENCE [LARGE SCALE GENOMIC DNA]</scope>
    <source>
        <strain evidence="7">CECT 8370</strain>
    </source>
</reference>
<dbReference type="Proteomes" id="UP000194012">
    <property type="component" value="Unassembled WGS sequence"/>
</dbReference>